<dbReference type="InterPro" id="IPR036864">
    <property type="entry name" value="Zn2-C6_fun-type_DNA-bd_sf"/>
</dbReference>
<dbReference type="GO" id="GO:0008270">
    <property type="term" value="F:zinc ion binding"/>
    <property type="evidence" value="ECO:0007669"/>
    <property type="project" value="InterPro"/>
</dbReference>
<dbReference type="AlphaFoldDB" id="J5RHR2"/>
<dbReference type="PANTHER" id="PTHR47338:SF5">
    <property type="entry name" value="ZN(II)2CYS6 TRANSCRIPTION FACTOR (EUROFUNG)"/>
    <property type="match status" value="1"/>
</dbReference>
<proteinExistence type="predicted"/>
<evidence type="ECO:0000256" key="4">
    <source>
        <dbReference type="ARBA" id="ARBA00023163"/>
    </source>
</evidence>
<protein>
    <recommendedName>
        <fullName evidence="7">Zn(2)-C6 fungal-type domain-containing protein</fullName>
    </recommendedName>
</protein>
<evidence type="ECO:0000256" key="3">
    <source>
        <dbReference type="ARBA" id="ARBA00023015"/>
    </source>
</evidence>
<keyword evidence="5" id="KW-0539">Nucleus</keyword>
<organism evidence="8 9">
    <name type="scientific">Trichosporon asahii var. asahii (strain ATCC 90039 / CBS 2479 / JCM 2466 / KCTC 7840 / NBRC 103889/ NCYC 2677 / UAMH 7654)</name>
    <name type="common">Yeast</name>
    <dbReference type="NCBI Taxonomy" id="1186058"/>
    <lineage>
        <taxon>Eukaryota</taxon>
        <taxon>Fungi</taxon>
        <taxon>Dikarya</taxon>
        <taxon>Basidiomycota</taxon>
        <taxon>Agaricomycotina</taxon>
        <taxon>Tremellomycetes</taxon>
        <taxon>Trichosporonales</taxon>
        <taxon>Trichosporonaceae</taxon>
        <taxon>Trichosporon</taxon>
    </lineage>
</organism>
<evidence type="ECO:0000256" key="2">
    <source>
        <dbReference type="ARBA" id="ARBA00022723"/>
    </source>
</evidence>
<evidence type="ECO:0000259" key="7">
    <source>
        <dbReference type="PROSITE" id="PS50048"/>
    </source>
</evidence>
<evidence type="ECO:0000313" key="9">
    <source>
        <dbReference type="Proteomes" id="UP000002748"/>
    </source>
</evidence>
<dbReference type="OrthoDB" id="42561at2759"/>
<gene>
    <name evidence="8" type="ORF">A1Q1_02408</name>
</gene>
<reference evidence="8 9" key="1">
    <citation type="journal article" date="2012" name="Eukaryot. Cell">
        <title>Draft genome sequence of CBS 2479, the standard type strain of Trichosporon asahii.</title>
        <authorList>
            <person name="Yang R.Y."/>
            <person name="Li H.T."/>
            <person name="Zhu H."/>
            <person name="Zhou G.P."/>
            <person name="Wang M."/>
            <person name="Wang L."/>
        </authorList>
    </citation>
    <scope>NUCLEOTIDE SEQUENCE [LARGE SCALE GENOMIC DNA]</scope>
    <source>
        <strain evidence="9">ATCC 90039 / CBS 2479 / JCM 2466 / KCTC 7840 / NCYC 2677 / UAMH 7654</strain>
    </source>
</reference>
<dbReference type="InterPro" id="IPR001138">
    <property type="entry name" value="Zn2Cys6_DnaBD"/>
</dbReference>
<evidence type="ECO:0000256" key="6">
    <source>
        <dbReference type="SAM" id="MobiDB-lite"/>
    </source>
</evidence>
<dbReference type="VEuPathDB" id="FungiDB:A1Q1_02408"/>
<dbReference type="Proteomes" id="UP000002748">
    <property type="component" value="Unassembled WGS sequence"/>
</dbReference>
<dbReference type="PROSITE" id="PS50048">
    <property type="entry name" value="ZN2_CY6_FUNGAL_2"/>
    <property type="match status" value="1"/>
</dbReference>
<evidence type="ECO:0000313" key="8">
    <source>
        <dbReference type="EMBL" id="EJT52713.1"/>
    </source>
</evidence>
<dbReference type="Gene3D" id="4.10.240.10">
    <property type="entry name" value="Zn(2)-C6 fungal-type DNA-binding domain"/>
    <property type="match status" value="1"/>
</dbReference>
<dbReference type="GeneID" id="25985922"/>
<sequence>MANENPIEPAQAPKSNPPPLQPRSRTPKMDKDAKTTPHPVRPAPRPGMPSIAYNETMFGAGGFGGPGREPLPAPRPKEIEKEELTTKGRKRKRLAKACSACHKNKRRCDGFAPCSNCEFSARPCIYLNAQGEQIPPPRTRDTSTIPMNKGTSSDGKQFIPAVPVPERRLSGGKLNGAPGPAGEDWAGRDYPGASGSEADWRSGDHPPYGPLEAVENDPALAAELLDSESS</sequence>
<evidence type="ECO:0000256" key="1">
    <source>
        <dbReference type="ARBA" id="ARBA00004123"/>
    </source>
</evidence>
<dbReference type="SMART" id="SM00066">
    <property type="entry name" value="GAL4"/>
    <property type="match status" value="1"/>
</dbReference>
<dbReference type="GO" id="GO:0005634">
    <property type="term" value="C:nucleus"/>
    <property type="evidence" value="ECO:0007669"/>
    <property type="project" value="UniProtKB-SubCell"/>
</dbReference>
<evidence type="ECO:0000256" key="5">
    <source>
        <dbReference type="ARBA" id="ARBA00023242"/>
    </source>
</evidence>
<keyword evidence="2" id="KW-0479">Metal-binding</keyword>
<accession>J5RHR2</accession>
<feature type="region of interest" description="Disordered" evidence="6">
    <location>
        <begin position="131"/>
        <end position="213"/>
    </location>
</feature>
<keyword evidence="4" id="KW-0804">Transcription</keyword>
<dbReference type="PROSITE" id="PS00463">
    <property type="entry name" value="ZN2_CY6_FUNGAL_1"/>
    <property type="match status" value="1"/>
</dbReference>
<dbReference type="RefSeq" id="XP_014184117.1">
    <property type="nucleotide sequence ID" value="XM_014328642.1"/>
</dbReference>
<dbReference type="HOGENOM" id="CLU_1205523_0_0_1"/>
<dbReference type="CDD" id="cd00067">
    <property type="entry name" value="GAL4"/>
    <property type="match status" value="1"/>
</dbReference>
<comment type="caution">
    <text evidence="8">The sequence shown here is derived from an EMBL/GenBank/DDBJ whole genome shotgun (WGS) entry which is preliminary data.</text>
</comment>
<feature type="region of interest" description="Disordered" evidence="6">
    <location>
        <begin position="1"/>
        <end position="78"/>
    </location>
</feature>
<dbReference type="PANTHER" id="PTHR47338">
    <property type="entry name" value="ZN(II)2CYS6 TRANSCRIPTION FACTOR (EUROFUNG)-RELATED"/>
    <property type="match status" value="1"/>
</dbReference>
<dbReference type="SUPFAM" id="SSF57701">
    <property type="entry name" value="Zn2/Cys6 DNA-binding domain"/>
    <property type="match status" value="1"/>
</dbReference>
<name>J5RHR2_TRIAS</name>
<keyword evidence="3" id="KW-0805">Transcription regulation</keyword>
<feature type="domain" description="Zn(2)-C6 fungal-type" evidence="7">
    <location>
        <begin position="97"/>
        <end position="126"/>
    </location>
</feature>
<dbReference type="InterPro" id="IPR050815">
    <property type="entry name" value="TF_fung"/>
</dbReference>
<comment type="subcellular location">
    <subcellularLocation>
        <location evidence="1">Nucleus</location>
    </subcellularLocation>
</comment>
<dbReference type="KEGG" id="tasa:A1Q1_02408"/>
<dbReference type="Pfam" id="PF00172">
    <property type="entry name" value="Zn_clus"/>
    <property type="match status" value="1"/>
</dbReference>
<dbReference type="EMBL" id="ALBS01000019">
    <property type="protein sequence ID" value="EJT52713.1"/>
    <property type="molecule type" value="Genomic_DNA"/>
</dbReference>
<dbReference type="GO" id="GO:0000981">
    <property type="term" value="F:DNA-binding transcription factor activity, RNA polymerase II-specific"/>
    <property type="evidence" value="ECO:0007669"/>
    <property type="project" value="InterPro"/>
</dbReference>
<feature type="compositionally biased region" description="Polar residues" evidence="6">
    <location>
        <begin position="142"/>
        <end position="155"/>
    </location>
</feature>